<name>A0ABN8NII2_9CNID</name>
<accession>A0ABN8NII2</accession>
<gene>
    <name evidence="1" type="ORF">PLOB_00017917</name>
</gene>
<evidence type="ECO:0000313" key="1">
    <source>
        <dbReference type="EMBL" id="CAH3108929.1"/>
    </source>
</evidence>
<keyword evidence="2" id="KW-1185">Reference proteome</keyword>
<proteinExistence type="predicted"/>
<organism evidence="1 2">
    <name type="scientific">Porites lobata</name>
    <dbReference type="NCBI Taxonomy" id="104759"/>
    <lineage>
        <taxon>Eukaryota</taxon>
        <taxon>Metazoa</taxon>
        <taxon>Cnidaria</taxon>
        <taxon>Anthozoa</taxon>
        <taxon>Hexacorallia</taxon>
        <taxon>Scleractinia</taxon>
        <taxon>Fungiina</taxon>
        <taxon>Poritidae</taxon>
        <taxon>Porites</taxon>
    </lineage>
</organism>
<sequence length="174" mass="19553">MASVHLDEFAIRAVGLAHEVVKHGLCPTCRHWVLDVSNFDVDVLLSPLDLEGFFAQLYSRTSCACIGLKMGGKDEEHVQSAEQRVFRLVGGDWSTAKSGVRDAVANVVGWTLLSIFVEAFLRTESNASVVLGLQHEQRYTWPRQHNMHIEKKVPFHMNNITGITTETKWHGNVR</sequence>
<protein>
    <submittedName>
        <fullName evidence="1">Uncharacterized protein</fullName>
    </submittedName>
</protein>
<comment type="caution">
    <text evidence="1">The sequence shown here is derived from an EMBL/GenBank/DDBJ whole genome shotgun (WGS) entry which is preliminary data.</text>
</comment>
<reference evidence="1 2" key="1">
    <citation type="submission" date="2022-05" db="EMBL/GenBank/DDBJ databases">
        <authorList>
            <consortium name="Genoscope - CEA"/>
            <person name="William W."/>
        </authorList>
    </citation>
    <scope>NUCLEOTIDE SEQUENCE [LARGE SCALE GENOMIC DNA]</scope>
</reference>
<evidence type="ECO:0000313" key="2">
    <source>
        <dbReference type="Proteomes" id="UP001159405"/>
    </source>
</evidence>
<dbReference type="Proteomes" id="UP001159405">
    <property type="component" value="Unassembled WGS sequence"/>
</dbReference>
<dbReference type="EMBL" id="CALNXK010000021">
    <property type="protein sequence ID" value="CAH3108929.1"/>
    <property type="molecule type" value="Genomic_DNA"/>
</dbReference>